<keyword evidence="3" id="KW-0064">Aspartyl protease</keyword>
<dbReference type="OMA" id="GRLCECA"/>
<dbReference type="InterPro" id="IPR001461">
    <property type="entry name" value="Aspartic_peptidase_A1"/>
</dbReference>
<comment type="similarity">
    <text evidence="1">Belongs to the peptidase A1 family.</text>
</comment>
<accession>B8ADJ8</accession>
<feature type="active site" evidence="6">
    <location>
        <position position="309"/>
    </location>
</feature>
<keyword evidence="10" id="KW-1185">Reference proteome</keyword>
<dbReference type="SUPFAM" id="SSF50630">
    <property type="entry name" value="Acid proteases"/>
    <property type="match status" value="2"/>
</dbReference>
<dbReference type="HOGENOM" id="CLU_005738_1_3_1"/>
<evidence type="ECO:0000256" key="4">
    <source>
        <dbReference type="ARBA" id="ARBA00022801"/>
    </source>
</evidence>
<gene>
    <name evidence="9" type="ORF">OsI_00635</name>
</gene>
<dbReference type="EMBL" id="CM000126">
    <property type="protein sequence ID" value="EEC70045.1"/>
    <property type="molecule type" value="Genomic_DNA"/>
</dbReference>
<dbReference type="PANTHER" id="PTHR47967">
    <property type="entry name" value="OS07G0603500 PROTEIN-RELATED"/>
    <property type="match status" value="1"/>
</dbReference>
<dbReference type="InterPro" id="IPR034161">
    <property type="entry name" value="Pepsin-like_plant"/>
</dbReference>
<dbReference type="GO" id="GO:0006508">
    <property type="term" value="P:proteolysis"/>
    <property type="evidence" value="ECO:0007669"/>
    <property type="project" value="UniProtKB-KW"/>
</dbReference>
<dbReference type="Gene3D" id="2.40.70.10">
    <property type="entry name" value="Acid Proteases"/>
    <property type="match status" value="3"/>
</dbReference>
<dbReference type="Pfam" id="PF14543">
    <property type="entry name" value="TAXi_N"/>
    <property type="match status" value="1"/>
</dbReference>
<dbReference type="Gramene" id="BGIOSGA002885-TA">
    <property type="protein sequence ID" value="BGIOSGA002885-PA"/>
    <property type="gene ID" value="BGIOSGA002885"/>
</dbReference>
<name>B8ADJ8_ORYSI</name>
<proteinExistence type="inferred from homology"/>
<dbReference type="InterPro" id="IPR032799">
    <property type="entry name" value="TAXi_C"/>
</dbReference>
<dbReference type="InterPro" id="IPR021109">
    <property type="entry name" value="Peptidase_aspartic_dom_sf"/>
</dbReference>
<keyword evidence="2" id="KW-0645">Protease</keyword>
<evidence type="ECO:0000313" key="9">
    <source>
        <dbReference type="EMBL" id="EEC70045.1"/>
    </source>
</evidence>
<dbReference type="CDD" id="cd05476">
    <property type="entry name" value="pepsin_A_like_plant"/>
    <property type="match status" value="1"/>
</dbReference>
<dbReference type="GO" id="GO:0004190">
    <property type="term" value="F:aspartic-type endopeptidase activity"/>
    <property type="evidence" value="ECO:0007669"/>
    <property type="project" value="UniProtKB-KW"/>
</dbReference>
<feature type="chain" id="PRO_5002867685" description="Peptidase A1 domain-containing protein" evidence="7">
    <location>
        <begin position="22"/>
        <end position="570"/>
    </location>
</feature>
<dbReference type="STRING" id="39946.B8ADJ8"/>
<dbReference type="PANTHER" id="PTHR47967:SF128">
    <property type="entry name" value="ASPARTIC PROTEINASE CDR1-LIKE"/>
    <property type="match status" value="1"/>
</dbReference>
<dbReference type="InterPro" id="IPR033121">
    <property type="entry name" value="PEPTIDASE_A1"/>
</dbReference>
<keyword evidence="7" id="KW-0732">Signal</keyword>
<evidence type="ECO:0000313" key="10">
    <source>
        <dbReference type="Proteomes" id="UP000007015"/>
    </source>
</evidence>
<evidence type="ECO:0000256" key="7">
    <source>
        <dbReference type="SAM" id="SignalP"/>
    </source>
</evidence>
<evidence type="ECO:0000259" key="8">
    <source>
        <dbReference type="PROSITE" id="PS51767"/>
    </source>
</evidence>
<dbReference type="AlphaFoldDB" id="B8ADJ8"/>
<protein>
    <recommendedName>
        <fullName evidence="8">Peptidase A1 domain-containing protein</fullName>
    </recommendedName>
</protein>
<evidence type="ECO:0000256" key="2">
    <source>
        <dbReference type="ARBA" id="ARBA00022670"/>
    </source>
</evidence>
<keyword evidence="4" id="KW-0378">Hydrolase</keyword>
<evidence type="ECO:0000256" key="5">
    <source>
        <dbReference type="ARBA" id="ARBA00023180"/>
    </source>
</evidence>
<keyword evidence="5" id="KW-0325">Glycoprotein</keyword>
<evidence type="ECO:0000256" key="6">
    <source>
        <dbReference type="PIRSR" id="PIRSR601461-1"/>
    </source>
</evidence>
<dbReference type="InterPro" id="IPR032861">
    <property type="entry name" value="TAXi_N"/>
</dbReference>
<reference evidence="9 10" key="1">
    <citation type="journal article" date="2005" name="PLoS Biol.">
        <title>The genomes of Oryza sativa: a history of duplications.</title>
        <authorList>
            <person name="Yu J."/>
            <person name="Wang J."/>
            <person name="Lin W."/>
            <person name="Li S."/>
            <person name="Li H."/>
            <person name="Zhou J."/>
            <person name="Ni P."/>
            <person name="Dong W."/>
            <person name="Hu S."/>
            <person name="Zeng C."/>
            <person name="Zhang J."/>
            <person name="Zhang Y."/>
            <person name="Li R."/>
            <person name="Xu Z."/>
            <person name="Li S."/>
            <person name="Li X."/>
            <person name="Zheng H."/>
            <person name="Cong L."/>
            <person name="Lin L."/>
            <person name="Yin J."/>
            <person name="Geng J."/>
            <person name="Li G."/>
            <person name="Shi J."/>
            <person name="Liu J."/>
            <person name="Lv H."/>
            <person name="Li J."/>
            <person name="Wang J."/>
            <person name="Deng Y."/>
            <person name="Ran L."/>
            <person name="Shi X."/>
            <person name="Wang X."/>
            <person name="Wu Q."/>
            <person name="Li C."/>
            <person name="Ren X."/>
            <person name="Wang J."/>
            <person name="Wang X."/>
            <person name="Li D."/>
            <person name="Liu D."/>
            <person name="Zhang X."/>
            <person name="Ji Z."/>
            <person name="Zhao W."/>
            <person name="Sun Y."/>
            <person name="Zhang Z."/>
            <person name="Bao J."/>
            <person name="Han Y."/>
            <person name="Dong L."/>
            <person name="Ji J."/>
            <person name="Chen P."/>
            <person name="Wu S."/>
            <person name="Liu J."/>
            <person name="Xiao Y."/>
            <person name="Bu D."/>
            <person name="Tan J."/>
            <person name="Yang L."/>
            <person name="Ye C."/>
            <person name="Zhang J."/>
            <person name="Xu J."/>
            <person name="Zhou Y."/>
            <person name="Yu Y."/>
            <person name="Zhang B."/>
            <person name="Zhuang S."/>
            <person name="Wei H."/>
            <person name="Liu B."/>
            <person name="Lei M."/>
            <person name="Yu H."/>
            <person name="Li Y."/>
            <person name="Xu H."/>
            <person name="Wei S."/>
            <person name="He X."/>
            <person name="Fang L."/>
            <person name="Zhang Z."/>
            <person name="Zhang Y."/>
            <person name="Huang X."/>
            <person name="Su Z."/>
            <person name="Tong W."/>
            <person name="Li J."/>
            <person name="Tong Z."/>
            <person name="Li S."/>
            <person name="Ye J."/>
            <person name="Wang L."/>
            <person name="Fang L."/>
            <person name="Lei T."/>
            <person name="Chen C."/>
            <person name="Chen H."/>
            <person name="Xu Z."/>
            <person name="Li H."/>
            <person name="Huang H."/>
            <person name="Zhang F."/>
            <person name="Xu H."/>
            <person name="Li N."/>
            <person name="Zhao C."/>
            <person name="Li S."/>
            <person name="Dong L."/>
            <person name="Huang Y."/>
            <person name="Li L."/>
            <person name="Xi Y."/>
            <person name="Qi Q."/>
            <person name="Li W."/>
            <person name="Zhang B."/>
            <person name="Hu W."/>
            <person name="Zhang Y."/>
            <person name="Tian X."/>
            <person name="Jiao Y."/>
            <person name="Liang X."/>
            <person name="Jin J."/>
            <person name="Gao L."/>
            <person name="Zheng W."/>
            <person name="Hao B."/>
            <person name="Liu S."/>
            <person name="Wang W."/>
            <person name="Yuan L."/>
            <person name="Cao M."/>
            <person name="McDermott J."/>
            <person name="Samudrala R."/>
            <person name="Wang J."/>
            <person name="Wong G.K."/>
            <person name="Yang H."/>
        </authorList>
    </citation>
    <scope>NUCLEOTIDE SEQUENCE [LARGE SCALE GENOMIC DNA]</scope>
    <source>
        <strain evidence="10">cv. 93-11</strain>
    </source>
</reference>
<feature type="domain" description="Peptidase A1" evidence="8">
    <location>
        <begin position="425"/>
        <end position="562"/>
    </location>
</feature>
<dbReference type="Proteomes" id="UP000007015">
    <property type="component" value="Chromosome 1"/>
</dbReference>
<sequence length="570" mass="57841">MAAMAPSSVLVLLGVVLLVAGGRLCECAASGGGFSVEFIHRDSPRSPFHDPAFTAHGRALAAARRSVARAAAIAGSASSSASGGGAADDVVSKVVSRSFEYLMTVNLGSPPRSMLAIADTGSDLVWVKCKKGNNDTSSAAAPTTQFDPSRSSTYGRVSCQTDACEALGRATCDDGSNCAYLYAYGDGSNTTGVLSTETFTFDDGGAGRSPRQVRIGGVKFGCSTATAGSFPADGLVGLGGGAVSLVTQLGGATSLGRRFSYCLVPHSVNASSALNFGALADVTEPGAASTPLVGNKTVASAASSRIIVDSGTTLTFLDPSLLGPIVDELSRRITLPPVQSPDGLLQLCYNVAGREVEAGESIPDLTLEFGGGAAVALKPENAFVAVQEGTLCLAIVATTEQQPVSILGNLAQQNIHVGYDLDAGTVGNKTVASAASSRIIVDSGTTLTFLDPSLLGPIVDELSRRITLPPVQSPDGLLQLCYNVAGREVEAGESIPDLTLEFGGGAAVALKPENAFVAVQEGTLCLAIVATTEQQPVSILGNLAQQNIHVGYDLDAGTVTFAVADCAGSS</sequence>
<dbReference type="PRINTS" id="PR00792">
    <property type="entry name" value="PEPSIN"/>
</dbReference>
<evidence type="ECO:0000256" key="1">
    <source>
        <dbReference type="ARBA" id="ARBA00007447"/>
    </source>
</evidence>
<organism evidence="9 10">
    <name type="scientific">Oryza sativa subsp. indica</name>
    <name type="common">Rice</name>
    <dbReference type="NCBI Taxonomy" id="39946"/>
    <lineage>
        <taxon>Eukaryota</taxon>
        <taxon>Viridiplantae</taxon>
        <taxon>Streptophyta</taxon>
        <taxon>Embryophyta</taxon>
        <taxon>Tracheophyta</taxon>
        <taxon>Spermatophyta</taxon>
        <taxon>Magnoliopsida</taxon>
        <taxon>Liliopsida</taxon>
        <taxon>Poales</taxon>
        <taxon>Poaceae</taxon>
        <taxon>BOP clade</taxon>
        <taxon>Oryzoideae</taxon>
        <taxon>Oryzeae</taxon>
        <taxon>Oryzinae</taxon>
        <taxon>Oryza</taxon>
        <taxon>Oryza sativa</taxon>
    </lineage>
</organism>
<feature type="signal peptide" evidence="7">
    <location>
        <begin position="1"/>
        <end position="21"/>
    </location>
</feature>
<dbReference type="InterPro" id="IPR051708">
    <property type="entry name" value="Plant_Aspart_Prot_A1"/>
</dbReference>
<dbReference type="GO" id="GO:0005576">
    <property type="term" value="C:extracellular region"/>
    <property type="evidence" value="ECO:0007669"/>
    <property type="project" value="TreeGrafter"/>
</dbReference>
<feature type="domain" description="Peptidase A1" evidence="8">
    <location>
        <begin position="101"/>
        <end position="429"/>
    </location>
</feature>
<feature type="active site" evidence="6">
    <location>
        <position position="119"/>
    </location>
</feature>
<dbReference type="Pfam" id="PF14541">
    <property type="entry name" value="TAXi_C"/>
    <property type="match status" value="2"/>
</dbReference>
<evidence type="ECO:0000256" key="3">
    <source>
        <dbReference type="ARBA" id="ARBA00022750"/>
    </source>
</evidence>
<dbReference type="PROSITE" id="PS51767">
    <property type="entry name" value="PEPTIDASE_A1"/>
    <property type="match status" value="2"/>
</dbReference>